<dbReference type="Proteomes" id="UP000284676">
    <property type="component" value="Unassembled WGS sequence"/>
</dbReference>
<protein>
    <submittedName>
        <fullName evidence="1">Glycosyltransferase family 1 protein</fullName>
    </submittedName>
</protein>
<comment type="caution">
    <text evidence="1">The sequence shown here is derived from an EMBL/GenBank/DDBJ whole genome shotgun (WGS) entry which is preliminary data.</text>
</comment>
<dbReference type="EMBL" id="QRHL01000046">
    <property type="protein sequence ID" value="RHF69631.1"/>
    <property type="molecule type" value="Genomic_DNA"/>
</dbReference>
<evidence type="ECO:0000313" key="1">
    <source>
        <dbReference type="EMBL" id="RHF69631.1"/>
    </source>
</evidence>
<dbReference type="RefSeq" id="WP_118234763.1">
    <property type="nucleotide sequence ID" value="NZ_QRHL01000046.1"/>
</dbReference>
<dbReference type="Gene3D" id="3.40.50.2000">
    <property type="entry name" value="Glycogen Phosphorylase B"/>
    <property type="match status" value="1"/>
</dbReference>
<proteinExistence type="predicted"/>
<evidence type="ECO:0000313" key="2">
    <source>
        <dbReference type="Proteomes" id="UP000284676"/>
    </source>
</evidence>
<dbReference type="GO" id="GO:0016740">
    <property type="term" value="F:transferase activity"/>
    <property type="evidence" value="ECO:0007669"/>
    <property type="project" value="UniProtKB-KW"/>
</dbReference>
<keyword evidence="1" id="KW-0808">Transferase</keyword>
<gene>
    <name evidence="1" type="ORF">DW663_12550</name>
</gene>
<accession>A0A414PM77</accession>
<reference evidence="1 2" key="1">
    <citation type="submission" date="2018-08" db="EMBL/GenBank/DDBJ databases">
        <title>A genome reference for cultivated species of the human gut microbiota.</title>
        <authorList>
            <person name="Zou Y."/>
            <person name="Xue W."/>
            <person name="Luo G."/>
        </authorList>
    </citation>
    <scope>NUCLEOTIDE SEQUENCE [LARGE SCALE GENOMIC DNA]</scope>
    <source>
        <strain evidence="1 2">AM25-1</strain>
    </source>
</reference>
<sequence length="360" mass="42973">MKKVLVVSGIPYSETNRGVDTITTYFIENNYDVEHLVFGVNRKKKIEELKKREIILKNFKQLYNLPTKLPYRILNKFPFLLKLYSLEKNFSTRKIEFEKYDLIFLETGYPLFLINKIPVTTKVILRMSDPIDFSFGINHKKFELLERMAIERSTLTLIAHKKLCNFYEQYKNIEYWRTGFDEKRIKSNKTLSKVEEELFYMGNTQVDFELLENIIRLNPKISINIVGNHQYNSKNSQLKIHGYLDSREYIESLQKSKCYIMPFNSKEVEKMKMLGMTSKFYVAMQLGKPILVRRYGEIQKDNLDLNIFTYDNLEEANEKLNFILKNNFSKNPKINIFLEELKNENRKKELETILKKYNLV</sequence>
<organism evidence="1 2">
    <name type="scientific">Fusobacterium mortiferum</name>
    <dbReference type="NCBI Taxonomy" id="850"/>
    <lineage>
        <taxon>Bacteria</taxon>
        <taxon>Fusobacteriati</taxon>
        <taxon>Fusobacteriota</taxon>
        <taxon>Fusobacteriia</taxon>
        <taxon>Fusobacteriales</taxon>
        <taxon>Fusobacteriaceae</taxon>
        <taxon>Fusobacterium</taxon>
    </lineage>
</organism>
<dbReference type="AlphaFoldDB" id="A0A414PM77"/>
<dbReference type="SUPFAM" id="SSF53756">
    <property type="entry name" value="UDP-Glycosyltransferase/glycogen phosphorylase"/>
    <property type="match status" value="1"/>
</dbReference>
<name>A0A414PM77_FUSMR</name>